<accession>A0ABV8LJJ5</accession>
<name>A0ABV8LJJ5_9ACTN</name>
<evidence type="ECO:0000313" key="1">
    <source>
        <dbReference type="EMBL" id="MFC4131132.1"/>
    </source>
</evidence>
<evidence type="ECO:0008006" key="3">
    <source>
        <dbReference type="Google" id="ProtNLM"/>
    </source>
</evidence>
<reference evidence="2" key="1">
    <citation type="journal article" date="2019" name="Int. J. Syst. Evol. Microbiol.">
        <title>The Global Catalogue of Microorganisms (GCM) 10K type strain sequencing project: providing services to taxonomists for standard genome sequencing and annotation.</title>
        <authorList>
            <consortium name="The Broad Institute Genomics Platform"/>
            <consortium name="The Broad Institute Genome Sequencing Center for Infectious Disease"/>
            <person name="Wu L."/>
            <person name="Ma J."/>
        </authorList>
    </citation>
    <scope>NUCLEOTIDE SEQUENCE [LARGE SCALE GENOMIC DNA]</scope>
    <source>
        <strain evidence="2">CGMCC 4.7289</strain>
    </source>
</reference>
<sequence>MTRPVLITGVSGSGKSALTRALIGSGQRAISLDAYPGLAYWADHTHTPVTRPHHPDIQWLTAHHWILDPQVLDQLITTDKLAGQTPPLVLCGVAANLADLRDRFSTVIMLDIDRATQADRLTNASRGNDFGRAGDSARWLTTTFDTERTRLMALADTIVDATGDLHHVTGTVIAVIGAGDASR</sequence>
<dbReference type="Proteomes" id="UP001595816">
    <property type="component" value="Unassembled WGS sequence"/>
</dbReference>
<protein>
    <recommendedName>
        <fullName evidence="3">Uridine kinase</fullName>
    </recommendedName>
</protein>
<dbReference type="RefSeq" id="WP_253754370.1">
    <property type="nucleotide sequence ID" value="NZ_JAMZDZ010000001.1"/>
</dbReference>
<dbReference type="SUPFAM" id="SSF52540">
    <property type="entry name" value="P-loop containing nucleoside triphosphate hydrolases"/>
    <property type="match status" value="1"/>
</dbReference>
<evidence type="ECO:0000313" key="2">
    <source>
        <dbReference type="Proteomes" id="UP001595816"/>
    </source>
</evidence>
<dbReference type="EMBL" id="JBHSAY010000006">
    <property type="protein sequence ID" value="MFC4131132.1"/>
    <property type="molecule type" value="Genomic_DNA"/>
</dbReference>
<dbReference type="InterPro" id="IPR027417">
    <property type="entry name" value="P-loop_NTPase"/>
</dbReference>
<organism evidence="1 2">
    <name type="scientific">Hamadaea flava</name>
    <dbReference type="NCBI Taxonomy" id="1742688"/>
    <lineage>
        <taxon>Bacteria</taxon>
        <taxon>Bacillati</taxon>
        <taxon>Actinomycetota</taxon>
        <taxon>Actinomycetes</taxon>
        <taxon>Micromonosporales</taxon>
        <taxon>Micromonosporaceae</taxon>
        <taxon>Hamadaea</taxon>
    </lineage>
</organism>
<keyword evidence="2" id="KW-1185">Reference proteome</keyword>
<dbReference type="Gene3D" id="3.40.50.300">
    <property type="entry name" value="P-loop containing nucleotide triphosphate hydrolases"/>
    <property type="match status" value="1"/>
</dbReference>
<gene>
    <name evidence="1" type="ORF">ACFOZ4_11010</name>
</gene>
<proteinExistence type="predicted"/>
<comment type="caution">
    <text evidence="1">The sequence shown here is derived from an EMBL/GenBank/DDBJ whole genome shotgun (WGS) entry which is preliminary data.</text>
</comment>